<dbReference type="GO" id="GO:0030687">
    <property type="term" value="C:preribosome, large subunit precursor"/>
    <property type="evidence" value="ECO:0007669"/>
    <property type="project" value="TreeGrafter"/>
</dbReference>
<dbReference type="Pfam" id="PF04031">
    <property type="entry name" value="Las1"/>
    <property type="match status" value="1"/>
</dbReference>
<protein>
    <recommendedName>
        <fullName evidence="4">Las1-domain-containing protein</fullName>
    </recommendedName>
</protein>
<evidence type="ECO:0008006" key="4">
    <source>
        <dbReference type="Google" id="ProtNLM"/>
    </source>
</evidence>
<dbReference type="PANTHER" id="PTHR15002">
    <property type="entry name" value="RIBOSOMAL BIOGENESIS PROTEIN LAS1L"/>
    <property type="match status" value="1"/>
</dbReference>
<organism evidence="2 3">
    <name type="scientific">Kwoniella dendrophila CBS 6074</name>
    <dbReference type="NCBI Taxonomy" id="1295534"/>
    <lineage>
        <taxon>Eukaryota</taxon>
        <taxon>Fungi</taxon>
        <taxon>Dikarya</taxon>
        <taxon>Basidiomycota</taxon>
        <taxon>Agaricomycotina</taxon>
        <taxon>Tremellomycetes</taxon>
        <taxon>Tremellales</taxon>
        <taxon>Cryptococcaceae</taxon>
        <taxon>Kwoniella</taxon>
    </lineage>
</organism>
<proteinExistence type="predicted"/>
<name>A0AAX4JLA9_9TREE</name>
<dbReference type="GeneID" id="91091731"/>
<dbReference type="Proteomes" id="UP001355207">
    <property type="component" value="Chromosome 1"/>
</dbReference>
<dbReference type="GO" id="GO:0000460">
    <property type="term" value="P:maturation of 5.8S rRNA"/>
    <property type="evidence" value="ECO:0007669"/>
    <property type="project" value="TreeGrafter"/>
</dbReference>
<dbReference type="InterPro" id="IPR007174">
    <property type="entry name" value="Las1"/>
</dbReference>
<evidence type="ECO:0000256" key="1">
    <source>
        <dbReference type="SAM" id="Coils"/>
    </source>
</evidence>
<dbReference type="EMBL" id="CP144098">
    <property type="protein sequence ID" value="WWC86186.1"/>
    <property type="molecule type" value="Genomic_DNA"/>
</dbReference>
<reference evidence="2 3" key="1">
    <citation type="submission" date="2024-01" db="EMBL/GenBank/DDBJ databases">
        <title>Comparative genomics of Cryptococcus and Kwoniella reveals pathogenesis evolution and contrasting modes of karyotype evolution via chromosome fusion or intercentromeric recombination.</title>
        <authorList>
            <person name="Coelho M.A."/>
            <person name="David-Palma M."/>
            <person name="Shea T."/>
            <person name="Bowers K."/>
            <person name="McGinley-Smith S."/>
            <person name="Mohammad A.W."/>
            <person name="Gnirke A."/>
            <person name="Yurkov A.M."/>
            <person name="Nowrousian M."/>
            <person name="Sun S."/>
            <person name="Cuomo C.A."/>
            <person name="Heitman J."/>
        </authorList>
    </citation>
    <scope>NUCLEOTIDE SEQUENCE [LARGE SCALE GENOMIC DNA]</scope>
    <source>
        <strain evidence="2 3">CBS 6074</strain>
    </source>
</reference>
<dbReference type="GO" id="GO:0090730">
    <property type="term" value="C:Las1 complex"/>
    <property type="evidence" value="ECO:0007669"/>
    <property type="project" value="InterPro"/>
</dbReference>
<dbReference type="RefSeq" id="XP_066072949.1">
    <property type="nucleotide sequence ID" value="XM_066216852.1"/>
</dbReference>
<sequence>MKAPKRTPWSSRSELEELYEMLFSPNADTSSRRRGLSRMSIYISSPSCPTFIHLLHSLVSVELLPYPDKRSSIEEIQRSRMMIGMAIVRFINGLVDPLQNGPYAKPISHLAASLSIPPSLISLRHRATHEDLPPLKLLHQSLLSCISYLHYYSFLPLLANTSSSSSEYFNNDQQGMIYDQQQNHQMKLKILNEKKIEGLIKKWKKVIKLRLREKEVREEDESAIEIRKIKKDLLTSFLLQPSSNNLDLIVNVLCQKGILVPIALQKRTILSSDSPTKPSLKIWLPLLEYLQENSNGELIDQLTNKILDILLNPNSLQQQQNTYPINDNHGSINGVIIDEEKKKEDEISYRWNLAVWLIWFWNNNNNSSHQKQGESSSSSLLSSSSLKISEQDKNELMKRILAAMLELHDDFVIRRLFNSLQKNYLPDLKGLDNLLPEIQQEEEKYQDGLKGLEIEMDIEIPIINHNDNLDKMQSRLQEFELILQNHKSTILSKSQKAVLEPPNSDLVNDDSVSVPIQGWRKLTCQEWTPCPIGRIGTI</sequence>
<keyword evidence="3" id="KW-1185">Reference proteome</keyword>
<dbReference type="AlphaFoldDB" id="A0AAX4JLA9"/>
<evidence type="ECO:0000313" key="3">
    <source>
        <dbReference type="Proteomes" id="UP001355207"/>
    </source>
</evidence>
<dbReference type="GO" id="GO:0004519">
    <property type="term" value="F:endonuclease activity"/>
    <property type="evidence" value="ECO:0007669"/>
    <property type="project" value="InterPro"/>
</dbReference>
<keyword evidence="1" id="KW-0175">Coiled coil</keyword>
<evidence type="ECO:0000313" key="2">
    <source>
        <dbReference type="EMBL" id="WWC86186.1"/>
    </source>
</evidence>
<gene>
    <name evidence="2" type="ORF">L201_001059</name>
</gene>
<feature type="coiled-coil region" evidence="1">
    <location>
        <begin position="462"/>
        <end position="489"/>
    </location>
</feature>
<dbReference type="GO" id="GO:0000470">
    <property type="term" value="P:maturation of LSU-rRNA"/>
    <property type="evidence" value="ECO:0007669"/>
    <property type="project" value="TreeGrafter"/>
</dbReference>
<accession>A0AAX4JLA9</accession>
<dbReference type="PANTHER" id="PTHR15002:SF0">
    <property type="entry name" value="RIBOSOMAL BIOGENESIS PROTEIN LAS1L"/>
    <property type="match status" value="1"/>
</dbReference>